<proteinExistence type="predicted"/>
<reference evidence="2" key="1">
    <citation type="journal article" date="2014" name="Front. Microbiol.">
        <title>High frequency of phylogenetically diverse reductive dehalogenase-homologous genes in deep subseafloor sedimentary metagenomes.</title>
        <authorList>
            <person name="Kawai M."/>
            <person name="Futagami T."/>
            <person name="Toyoda A."/>
            <person name="Takaki Y."/>
            <person name="Nishi S."/>
            <person name="Hori S."/>
            <person name="Arai W."/>
            <person name="Tsubouchi T."/>
            <person name="Morono Y."/>
            <person name="Uchiyama I."/>
            <person name="Ito T."/>
            <person name="Fujiyama A."/>
            <person name="Inagaki F."/>
            <person name="Takami H."/>
        </authorList>
    </citation>
    <scope>NUCLEOTIDE SEQUENCE</scope>
    <source>
        <strain evidence="2">Expedition CK06-06</strain>
    </source>
</reference>
<keyword evidence="1" id="KW-0812">Transmembrane</keyword>
<name>X1FEU0_9ZZZZ</name>
<evidence type="ECO:0000256" key="1">
    <source>
        <dbReference type="SAM" id="Phobius"/>
    </source>
</evidence>
<organism evidence="2">
    <name type="scientific">marine sediment metagenome</name>
    <dbReference type="NCBI Taxonomy" id="412755"/>
    <lineage>
        <taxon>unclassified sequences</taxon>
        <taxon>metagenomes</taxon>
        <taxon>ecological metagenomes</taxon>
    </lineage>
</organism>
<sequence>MPSFLAPWEAAIAAGLLIPLVGGLSFISLLYILWVYRSAGIRRIFSISPKGIKIVVPREPIFEIYWSEFDLIQLHKHAGGHHNKAYRFYFVSNDEVYTEFNIEGSMHFSGVNCRAIVSKMEQYAAKMNKQFVRGKRRKKKKN</sequence>
<evidence type="ECO:0000313" key="2">
    <source>
        <dbReference type="EMBL" id="GAH19303.1"/>
    </source>
</evidence>
<gene>
    <name evidence="2" type="ORF">S03H2_04142</name>
</gene>
<protein>
    <submittedName>
        <fullName evidence="2">Uncharacterized protein</fullName>
    </submittedName>
</protein>
<keyword evidence="1" id="KW-0472">Membrane</keyword>
<dbReference type="AlphaFoldDB" id="X1FEU0"/>
<keyword evidence="1" id="KW-1133">Transmembrane helix</keyword>
<feature type="transmembrane region" description="Helical" evidence="1">
    <location>
        <begin position="12"/>
        <end position="36"/>
    </location>
</feature>
<comment type="caution">
    <text evidence="2">The sequence shown here is derived from an EMBL/GenBank/DDBJ whole genome shotgun (WGS) entry which is preliminary data.</text>
</comment>
<accession>X1FEU0</accession>
<dbReference type="EMBL" id="BARU01001614">
    <property type="protein sequence ID" value="GAH19303.1"/>
    <property type="molecule type" value="Genomic_DNA"/>
</dbReference>